<dbReference type="AlphaFoldDB" id="A0A1C2EEM8"/>
<evidence type="ECO:0000313" key="2">
    <source>
        <dbReference type="Proteomes" id="UP000095143"/>
    </source>
</evidence>
<proteinExistence type="predicted"/>
<sequence>MLGSQHILALGLTASLMGCSSLPEDMALNSPVYNAQNAGLVVGTLIEGGPYGTYLEFRDIKSDKIFGWGPKDDYSAWLPAGDYEVSRLGNRRGVMGPYYKSLRFSVAKGQINYLGEMVYDCSEVARPAAVYGVMDCGFLALGQCTVPRPSVNICVVDREAQAIGYFLHQHPEHAALPVHNAVMSRH</sequence>
<reference evidence="1 2" key="1">
    <citation type="submission" date="2016-08" db="EMBL/GenBank/DDBJ databases">
        <title>Whole genome sequence of Pseudomonas graminis strain UASWS1507, a potential biological control agent for agriculture.</title>
        <authorList>
            <person name="Crovadore J."/>
            <person name="Calmin G."/>
            <person name="Chablais R."/>
            <person name="Cochard B."/>
            <person name="Lefort F."/>
        </authorList>
    </citation>
    <scope>NUCLEOTIDE SEQUENCE [LARGE SCALE GENOMIC DNA]</scope>
    <source>
        <strain evidence="1 2">UASWS1507</strain>
    </source>
</reference>
<organism evidence="1 2">
    <name type="scientific">Pseudomonas graminis</name>
    <dbReference type="NCBI Taxonomy" id="158627"/>
    <lineage>
        <taxon>Bacteria</taxon>
        <taxon>Pseudomonadati</taxon>
        <taxon>Pseudomonadota</taxon>
        <taxon>Gammaproteobacteria</taxon>
        <taxon>Pseudomonadales</taxon>
        <taxon>Pseudomonadaceae</taxon>
        <taxon>Pseudomonas</taxon>
    </lineage>
</organism>
<gene>
    <name evidence="1" type="ORF">BBI10_02790</name>
</gene>
<comment type="caution">
    <text evidence="1">The sequence shown here is derived from an EMBL/GenBank/DDBJ whole genome shotgun (WGS) entry which is preliminary data.</text>
</comment>
<dbReference type="Proteomes" id="UP000095143">
    <property type="component" value="Unassembled WGS sequence"/>
</dbReference>
<accession>A0A1C2EEM8</accession>
<dbReference type="RefSeq" id="WP_065986530.1">
    <property type="nucleotide sequence ID" value="NZ_MDEN01000050.1"/>
</dbReference>
<evidence type="ECO:0000313" key="1">
    <source>
        <dbReference type="EMBL" id="OCX25423.1"/>
    </source>
</evidence>
<dbReference type="EMBL" id="MDEN01000050">
    <property type="protein sequence ID" value="OCX25423.1"/>
    <property type="molecule type" value="Genomic_DNA"/>
</dbReference>
<name>A0A1C2EEM8_9PSED</name>
<protein>
    <submittedName>
        <fullName evidence="1">Uncharacterized protein</fullName>
    </submittedName>
</protein>
<dbReference type="OrthoDB" id="6959344at2"/>